<name>A0ABQ0E8L5_9BACT</name>
<evidence type="ECO:0008006" key="3">
    <source>
        <dbReference type="Google" id="ProtNLM"/>
    </source>
</evidence>
<organism evidence="1 2">
    <name type="scientific">Desulfovibrio falkowii</name>
    <dbReference type="NCBI Taxonomy" id="3136602"/>
    <lineage>
        <taxon>Bacteria</taxon>
        <taxon>Pseudomonadati</taxon>
        <taxon>Thermodesulfobacteriota</taxon>
        <taxon>Desulfovibrionia</taxon>
        <taxon>Desulfovibrionales</taxon>
        <taxon>Desulfovibrionaceae</taxon>
        <taxon>Desulfovibrio</taxon>
    </lineage>
</organism>
<reference evidence="1 2" key="1">
    <citation type="journal article" date="2025" name="Int. J. Syst. Evol. Microbiol.">
        <title>Desulfovibrio falkowii sp. nov., Porphyromonas miyakawae sp. nov., Mediterraneibacter flintii sp. nov. and Owariibacterium komagatae gen. nov., sp. nov., isolated from human faeces.</title>
        <authorList>
            <person name="Hamaguchi T."/>
            <person name="Ohara M."/>
            <person name="Hisatomi A."/>
            <person name="Sekiguchi K."/>
            <person name="Takeda J.I."/>
            <person name="Ueyama J."/>
            <person name="Ito M."/>
            <person name="Nishiwaki H."/>
            <person name="Ogi T."/>
            <person name="Hirayama M."/>
            <person name="Ohkuma M."/>
            <person name="Sakamoto M."/>
            <person name="Ohno K."/>
        </authorList>
    </citation>
    <scope>NUCLEOTIDE SEQUENCE [LARGE SCALE GENOMIC DNA]</scope>
    <source>
        <strain evidence="1 2">13CB8C</strain>
    </source>
</reference>
<keyword evidence="2" id="KW-1185">Reference proteome</keyword>
<dbReference type="Proteomes" id="UP001628192">
    <property type="component" value="Unassembled WGS sequence"/>
</dbReference>
<dbReference type="EMBL" id="BAAFSG010000001">
    <property type="protein sequence ID" value="GAB1254140.1"/>
    <property type="molecule type" value="Genomic_DNA"/>
</dbReference>
<gene>
    <name evidence="1" type="ORF">Defa_16270</name>
</gene>
<comment type="caution">
    <text evidence="1">The sequence shown here is derived from an EMBL/GenBank/DDBJ whole genome shotgun (WGS) entry which is preliminary data.</text>
</comment>
<accession>A0ABQ0E8L5</accession>
<protein>
    <recommendedName>
        <fullName evidence="3">HesB/YadR/YfhF-family protein</fullName>
    </recommendedName>
</protein>
<evidence type="ECO:0000313" key="1">
    <source>
        <dbReference type="EMBL" id="GAB1254140.1"/>
    </source>
</evidence>
<sequence>MSQSLLDEVKGVTIDLTYMGFTVTPEVPFASSGDGGCSSCTSCGSH</sequence>
<proteinExistence type="predicted"/>
<evidence type="ECO:0000313" key="2">
    <source>
        <dbReference type="Proteomes" id="UP001628192"/>
    </source>
</evidence>